<accession>A0A9N9S6I1</accession>
<feature type="transmembrane region" description="Helical" evidence="9">
    <location>
        <begin position="342"/>
        <end position="365"/>
    </location>
</feature>
<evidence type="ECO:0000256" key="8">
    <source>
        <dbReference type="ARBA" id="ARBA00023180"/>
    </source>
</evidence>
<dbReference type="InterPro" id="IPR001320">
    <property type="entry name" value="Iontro_rcpt_C"/>
</dbReference>
<keyword evidence="6 9" id="KW-0472">Membrane</keyword>
<feature type="transmembrane region" description="Helical" evidence="9">
    <location>
        <begin position="93"/>
        <end position="113"/>
    </location>
</feature>
<name>A0A9N9S6I1_9DIPT</name>
<feature type="transmembrane region" description="Helical" evidence="9">
    <location>
        <begin position="7"/>
        <end position="26"/>
    </location>
</feature>
<feature type="transmembrane region" description="Helical" evidence="9">
    <location>
        <begin position="588"/>
        <end position="611"/>
    </location>
</feature>
<evidence type="ECO:0000259" key="10">
    <source>
        <dbReference type="Pfam" id="PF00060"/>
    </source>
</evidence>
<dbReference type="GO" id="GO:0005886">
    <property type="term" value="C:plasma membrane"/>
    <property type="evidence" value="ECO:0007669"/>
    <property type="project" value="UniProtKB-SubCell"/>
</dbReference>
<dbReference type="AlphaFoldDB" id="A0A9N9S6I1"/>
<evidence type="ECO:0000256" key="1">
    <source>
        <dbReference type="ARBA" id="ARBA00004651"/>
    </source>
</evidence>
<dbReference type="Proteomes" id="UP001153620">
    <property type="component" value="Chromosome 4"/>
</dbReference>
<organism evidence="11 12">
    <name type="scientific">Chironomus riparius</name>
    <dbReference type="NCBI Taxonomy" id="315576"/>
    <lineage>
        <taxon>Eukaryota</taxon>
        <taxon>Metazoa</taxon>
        <taxon>Ecdysozoa</taxon>
        <taxon>Arthropoda</taxon>
        <taxon>Hexapoda</taxon>
        <taxon>Insecta</taxon>
        <taxon>Pterygota</taxon>
        <taxon>Neoptera</taxon>
        <taxon>Endopterygota</taxon>
        <taxon>Diptera</taxon>
        <taxon>Nematocera</taxon>
        <taxon>Chironomoidea</taxon>
        <taxon>Chironomidae</taxon>
        <taxon>Chironominae</taxon>
        <taxon>Chironomus</taxon>
    </lineage>
</organism>
<evidence type="ECO:0000256" key="6">
    <source>
        <dbReference type="ARBA" id="ARBA00023136"/>
    </source>
</evidence>
<sequence>MKVLKFYLISSLISSIFCNIVPIAYIQDTTALTEAISSICETLFIENSIQFTTYVYGYTTSQENDVINGFLRRVTPKFQTRLRHLRIINVRHMISIFGSAVIFMQDLAALATFSMSSRFGSNFPLDVKILIFLYDEVQSVPVPQPFQNDSTMLLHYFYYLRNEKDMMTFFTSDAFTYGRCNHPTLVALNVFDKNAQKWQSKLEGHEKFDNFNGCELKLVELWSQFLSFEFNSPEIMECMTGNRKYEECVELLRSTNENIEGLYAELFKISSKRRNFTSKLQIGLRSEDESSKIPIIQLQTVLMNQGSLFPIAYFLESSYMFAVTPTDVYSNYEKLWKPFDDVTWILLLMTFIAAFIVIFVAKFLTNSVRRFIFGREVLTPALNVLQILFGISQIKLPDSSVARFILLLFLFFCLIFRTCYQSMLFDFMTSDMRKPMPRTIEDLVTMDYTIISCRQGHEREVRHIFEHLNGSKIKIYQECNEIGHLYCQHYNSASQRLAFFIEDNQFPVFNAICHGSALKLKNFHSYPSLTPLVTATNSFMHRTFKDVMERLVPAGIPQHLYEYQELKMFKKYEPENHKNPKVLTVNDLLFGFVLWISACGMSIFGFLIEIISLKLRLIFRNFIGFIAILKLLRNVRFEAF</sequence>
<evidence type="ECO:0000256" key="9">
    <source>
        <dbReference type="SAM" id="Phobius"/>
    </source>
</evidence>
<keyword evidence="5 9" id="KW-1133">Transmembrane helix</keyword>
<proteinExistence type="inferred from homology"/>
<feature type="transmembrane region" description="Helical" evidence="9">
    <location>
        <begin position="400"/>
        <end position="420"/>
    </location>
</feature>
<evidence type="ECO:0000313" key="11">
    <source>
        <dbReference type="EMBL" id="CAG9810471.1"/>
    </source>
</evidence>
<keyword evidence="8" id="KW-0325">Glycoprotein</keyword>
<evidence type="ECO:0000256" key="3">
    <source>
        <dbReference type="ARBA" id="ARBA00022475"/>
    </source>
</evidence>
<gene>
    <name evidence="11" type="ORF">CHIRRI_LOCUS13284</name>
</gene>
<dbReference type="OrthoDB" id="7739311at2759"/>
<dbReference type="PANTHER" id="PTHR42643">
    <property type="entry name" value="IONOTROPIC RECEPTOR 20A-RELATED"/>
    <property type="match status" value="1"/>
</dbReference>
<dbReference type="Gene3D" id="1.10.287.70">
    <property type="match status" value="1"/>
</dbReference>
<keyword evidence="12" id="KW-1185">Reference proteome</keyword>
<keyword evidence="4 9" id="KW-0812">Transmembrane</keyword>
<dbReference type="GO" id="GO:0015276">
    <property type="term" value="F:ligand-gated monoatomic ion channel activity"/>
    <property type="evidence" value="ECO:0007669"/>
    <property type="project" value="InterPro"/>
</dbReference>
<dbReference type="Pfam" id="PF00060">
    <property type="entry name" value="Lig_chan"/>
    <property type="match status" value="1"/>
</dbReference>
<reference evidence="11" key="2">
    <citation type="submission" date="2022-10" db="EMBL/GenBank/DDBJ databases">
        <authorList>
            <consortium name="ENA_rothamsted_submissions"/>
            <consortium name="culmorum"/>
            <person name="King R."/>
        </authorList>
    </citation>
    <scope>NUCLEOTIDE SEQUENCE</scope>
</reference>
<keyword evidence="7" id="KW-0675">Receptor</keyword>
<evidence type="ECO:0000256" key="2">
    <source>
        <dbReference type="ARBA" id="ARBA00008685"/>
    </source>
</evidence>
<evidence type="ECO:0000256" key="4">
    <source>
        <dbReference type="ARBA" id="ARBA00022692"/>
    </source>
</evidence>
<comment type="subcellular location">
    <subcellularLocation>
        <location evidence="1">Cell membrane</location>
        <topology evidence="1">Multi-pass membrane protein</topology>
    </subcellularLocation>
</comment>
<evidence type="ECO:0000313" key="12">
    <source>
        <dbReference type="Proteomes" id="UP001153620"/>
    </source>
</evidence>
<feature type="transmembrane region" description="Helical" evidence="9">
    <location>
        <begin position="377"/>
        <end position="394"/>
    </location>
</feature>
<dbReference type="EMBL" id="OU895880">
    <property type="protein sequence ID" value="CAG9810471.1"/>
    <property type="molecule type" value="Genomic_DNA"/>
</dbReference>
<evidence type="ECO:0000256" key="7">
    <source>
        <dbReference type="ARBA" id="ARBA00023170"/>
    </source>
</evidence>
<dbReference type="InterPro" id="IPR052192">
    <property type="entry name" value="Insect_Ionotropic_Sensory_Rcpt"/>
</dbReference>
<evidence type="ECO:0000256" key="5">
    <source>
        <dbReference type="ARBA" id="ARBA00022989"/>
    </source>
</evidence>
<keyword evidence="3" id="KW-1003">Cell membrane</keyword>
<dbReference type="GO" id="GO:0050906">
    <property type="term" value="P:detection of stimulus involved in sensory perception"/>
    <property type="evidence" value="ECO:0007669"/>
    <property type="project" value="UniProtKB-ARBA"/>
</dbReference>
<reference evidence="11" key="1">
    <citation type="submission" date="2022-01" db="EMBL/GenBank/DDBJ databases">
        <authorList>
            <person name="King R."/>
        </authorList>
    </citation>
    <scope>NUCLEOTIDE SEQUENCE</scope>
</reference>
<feature type="domain" description="Ionotropic glutamate receptor C-terminal" evidence="10">
    <location>
        <begin position="343"/>
        <end position="476"/>
    </location>
</feature>
<comment type="similarity">
    <text evidence="2">Belongs to the glutamate-gated ion channel (TC 1.A.10.1) family.</text>
</comment>
<protein>
    <recommendedName>
        <fullName evidence="10">Ionotropic glutamate receptor C-terminal domain-containing protein</fullName>
    </recommendedName>
</protein>
<dbReference type="PANTHER" id="PTHR42643:SF30">
    <property type="entry name" value="IONOTROPIC RECEPTOR 40A-RELATED"/>
    <property type="match status" value="1"/>
</dbReference>